<dbReference type="EMBL" id="CM015730">
    <property type="protein sequence ID" value="KAF3703855.1"/>
    <property type="molecule type" value="Genomic_DNA"/>
</dbReference>
<feature type="region of interest" description="Disordered" evidence="1">
    <location>
        <begin position="167"/>
        <end position="203"/>
    </location>
</feature>
<protein>
    <submittedName>
        <fullName evidence="2">Uncharacterized protein</fullName>
    </submittedName>
</protein>
<proteinExistence type="predicted"/>
<keyword evidence="3" id="KW-1185">Reference proteome</keyword>
<dbReference type="AlphaFoldDB" id="A0A6G1QMT0"/>
<accession>A0A6G1QMT0</accession>
<reference evidence="2 3" key="1">
    <citation type="submission" date="2019-02" db="EMBL/GenBank/DDBJ databases">
        <title>Opniocepnalus argus genome.</title>
        <authorList>
            <person name="Zhou C."/>
            <person name="Xiao S."/>
        </authorList>
    </citation>
    <scope>NUCLEOTIDE SEQUENCE [LARGE SCALE GENOMIC DNA]</scope>
    <source>
        <strain evidence="2">OARG1902GOOAL</strain>
        <tissue evidence="2">Muscle</tissue>
    </source>
</reference>
<evidence type="ECO:0000313" key="3">
    <source>
        <dbReference type="Proteomes" id="UP000503349"/>
    </source>
</evidence>
<reference evidence="3" key="2">
    <citation type="submission" date="2019-02" db="EMBL/GenBank/DDBJ databases">
        <title>Opniocepnalus argus Var Kimnra genome.</title>
        <authorList>
            <person name="Zhou C."/>
            <person name="Xiao S."/>
        </authorList>
    </citation>
    <scope>NUCLEOTIDE SEQUENCE [LARGE SCALE GENOMIC DNA]</scope>
</reference>
<dbReference type="Proteomes" id="UP000503349">
    <property type="component" value="Chromosome 19"/>
</dbReference>
<name>A0A6G1QMT0_CHAAH</name>
<evidence type="ECO:0000256" key="1">
    <source>
        <dbReference type="SAM" id="MobiDB-lite"/>
    </source>
</evidence>
<gene>
    <name evidence="2" type="ORF">EXN66_Car019543</name>
</gene>
<organism evidence="2 3">
    <name type="scientific">Channa argus</name>
    <name type="common">Northern snakehead</name>
    <name type="synonym">Ophicephalus argus</name>
    <dbReference type="NCBI Taxonomy" id="215402"/>
    <lineage>
        <taxon>Eukaryota</taxon>
        <taxon>Metazoa</taxon>
        <taxon>Chordata</taxon>
        <taxon>Craniata</taxon>
        <taxon>Vertebrata</taxon>
        <taxon>Euteleostomi</taxon>
        <taxon>Actinopterygii</taxon>
        <taxon>Neopterygii</taxon>
        <taxon>Teleostei</taxon>
        <taxon>Neoteleostei</taxon>
        <taxon>Acanthomorphata</taxon>
        <taxon>Anabantaria</taxon>
        <taxon>Anabantiformes</taxon>
        <taxon>Channoidei</taxon>
        <taxon>Channidae</taxon>
        <taxon>Channa</taxon>
    </lineage>
</organism>
<sequence>MDHMEQIEETLDMEETRQLVDSFLQRLTQEQLEFFRLDKDDSATKVLLSEFLLDLILLLAKCVLMKLNRTTVSVSEEYVLSTVGDTLPQTFTEALNLSNDFYSGSSRSLTSLISLQVARSVNSALSAMSARSARTESTEPVIDLKDTCPGSLNAMVQQASKMIQDSAGKIQAQYASPPDRRRSSISPMSDSSNEYMKDGSETPDNFVYIESSESAEDTLLSTTSKTVEDVLMKEVSDLTEPLLSDMSDEDFAQLETDSLPKIRMVAQDIAESIVDDVKAAETFASPKDKKPKKAKFNKLGKKMKNFFTNQFAQASVFRIMAKVKAKFFDNSQVQSSQSMQDLMSSVESVFHPKDTKTEDAVYECKWVTEISKGKDQMFIENLTGLLGSYTDGLKFIPEPDKTSPGQTLVLVTPPRATIAAYIRERVQLFVGLMNWWQKIQAEALIKRVTKLAVEDTSAAVSVSSQILYKIEKETRDKENMKKMYVMVIVQKLLTRILKNTKIVTTVDEDVIANQLFDCIWAEIQCDEFEISEEALEHFDKQILNELSKTWNSPWEVMVGLISRDPQIEQNIASLFRHHLINGPKK</sequence>
<evidence type="ECO:0000313" key="2">
    <source>
        <dbReference type="EMBL" id="KAF3703855.1"/>
    </source>
</evidence>